<dbReference type="SMART" id="SM00471">
    <property type="entry name" value="HDc"/>
    <property type="match status" value="1"/>
</dbReference>
<accession>A0A0F9LM52</accession>
<dbReference type="InterPro" id="IPR037522">
    <property type="entry name" value="HD_GYP_dom"/>
</dbReference>
<keyword evidence="1" id="KW-1133">Transmembrane helix</keyword>
<dbReference type="EMBL" id="LAZR01012115">
    <property type="protein sequence ID" value="KKM39565.1"/>
    <property type="molecule type" value="Genomic_DNA"/>
</dbReference>
<protein>
    <submittedName>
        <fullName evidence="4">Uncharacterized protein</fullName>
    </submittedName>
</protein>
<keyword evidence="1" id="KW-0472">Membrane</keyword>
<evidence type="ECO:0000259" key="2">
    <source>
        <dbReference type="PROSITE" id="PS51831"/>
    </source>
</evidence>
<name>A0A0F9LM52_9ZZZZ</name>
<dbReference type="Gene3D" id="1.10.3210.10">
    <property type="entry name" value="Hypothetical protein af1432"/>
    <property type="match status" value="1"/>
</dbReference>
<comment type="caution">
    <text evidence="4">The sequence shown here is derived from an EMBL/GenBank/DDBJ whole genome shotgun (WGS) entry which is preliminary data.</text>
</comment>
<feature type="transmembrane region" description="Helical" evidence="1">
    <location>
        <begin position="63"/>
        <end position="84"/>
    </location>
</feature>
<dbReference type="InterPro" id="IPR052020">
    <property type="entry name" value="Cyclic_di-GMP/3'3'-cGAMP_PDE"/>
</dbReference>
<feature type="domain" description="HD" evidence="2">
    <location>
        <begin position="126"/>
        <end position="248"/>
    </location>
</feature>
<gene>
    <name evidence="4" type="ORF">LCGC14_1564210</name>
</gene>
<dbReference type="PROSITE" id="PS51832">
    <property type="entry name" value="HD_GYP"/>
    <property type="match status" value="1"/>
</dbReference>
<keyword evidence="1" id="KW-0812">Transmembrane</keyword>
<dbReference type="CDD" id="cd00077">
    <property type="entry name" value="HDc"/>
    <property type="match status" value="1"/>
</dbReference>
<evidence type="ECO:0000256" key="1">
    <source>
        <dbReference type="SAM" id="Phobius"/>
    </source>
</evidence>
<evidence type="ECO:0000259" key="3">
    <source>
        <dbReference type="PROSITE" id="PS51832"/>
    </source>
</evidence>
<feature type="domain" description="HD-GYP" evidence="3">
    <location>
        <begin position="104"/>
        <end position="299"/>
    </location>
</feature>
<feature type="transmembrane region" description="Helical" evidence="1">
    <location>
        <begin position="39"/>
        <end position="57"/>
    </location>
</feature>
<dbReference type="InterPro" id="IPR003607">
    <property type="entry name" value="HD/PDEase_dom"/>
</dbReference>
<dbReference type="InterPro" id="IPR006674">
    <property type="entry name" value="HD_domain"/>
</dbReference>
<dbReference type="PROSITE" id="PS51831">
    <property type="entry name" value="HD"/>
    <property type="match status" value="1"/>
</dbReference>
<reference evidence="4" key="1">
    <citation type="journal article" date="2015" name="Nature">
        <title>Complex archaea that bridge the gap between prokaryotes and eukaryotes.</title>
        <authorList>
            <person name="Spang A."/>
            <person name="Saw J.H."/>
            <person name="Jorgensen S.L."/>
            <person name="Zaremba-Niedzwiedzka K."/>
            <person name="Martijn J."/>
            <person name="Lind A.E."/>
            <person name="van Eijk R."/>
            <person name="Schleper C."/>
            <person name="Guy L."/>
            <person name="Ettema T.J."/>
        </authorList>
    </citation>
    <scope>NUCLEOTIDE SEQUENCE</scope>
</reference>
<dbReference type="SUPFAM" id="SSF109604">
    <property type="entry name" value="HD-domain/PDEase-like"/>
    <property type="match status" value="1"/>
</dbReference>
<proteinExistence type="predicted"/>
<evidence type="ECO:0000313" key="4">
    <source>
        <dbReference type="EMBL" id="KKM39565.1"/>
    </source>
</evidence>
<dbReference type="AlphaFoldDB" id="A0A0F9LM52"/>
<dbReference type="PANTHER" id="PTHR45228">
    <property type="entry name" value="CYCLIC DI-GMP PHOSPHODIESTERASE TM_0186-RELATED"/>
    <property type="match status" value="1"/>
</dbReference>
<dbReference type="PANTHER" id="PTHR45228:SF4">
    <property type="entry name" value="LIPOPROTEIN"/>
    <property type="match status" value="1"/>
</dbReference>
<dbReference type="Pfam" id="PF13487">
    <property type="entry name" value="HD_5"/>
    <property type="match status" value="1"/>
</dbReference>
<organism evidence="4">
    <name type="scientific">marine sediment metagenome</name>
    <dbReference type="NCBI Taxonomy" id="412755"/>
    <lineage>
        <taxon>unclassified sequences</taxon>
        <taxon>metagenomes</taxon>
        <taxon>ecological metagenomes</taxon>
    </lineage>
</organism>
<sequence>MSENGHGCIGDAEGFEQRAQLSARRVNSSNVLPQKVSRWIWLVGVVTTVASMSALLMGQEPSVFNYLATFALLGSIGLLAFVSASRALNFSARYEESVLYVEKVERSYRSLRQVVTRAMDLRDNVTGGHSDRVVELSLELGRRMGLTEECLHHLEWAAFLHDIGKVRVDEDILTKPGPLDAAEWSEMQQHPYFSYSILGQVEYLREAAEIVYSHHERYDGMGYPRSLEGTAIPAEARIFSVADAYDAMISERPYRRPLGHDRAVREIVSHAGTQFDPQIVTAFARWAISTGDDSVGRMVKDEMERLPAGLLQLDRAGWS</sequence>